<reference evidence="2 3" key="1">
    <citation type="journal article" date="2021" name="Commun. Biol.">
        <title>The genome of Shorea leprosula (Dipterocarpaceae) highlights the ecological relevance of drought in aseasonal tropical rainforests.</title>
        <authorList>
            <person name="Ng K.K.S."/>
            <person name="Kobayashi M.J."/>
            <person name="Fawcett J.A."/>
            <person name="Hatakeyama M."/>
            <person name="Paape T."/>
            <person name="Ng C.H."/>
            <person name="Ang C.C."/>
            <person name="Tnah L.H."/>
            <person name="Lee C.T."/>
            <person name="Nishiyama T."/>
            <person name="Sese J."/>
            <person name="O'Brien M.J."/>
            <person name="Copetti D."/>
            <person name="Mohd Noor M.I."/>
            <person name="Ong R.C."/>
            <person name="Putra M."/>
            <person name="Sireger I.Z."/>
            <person name="Indrioko S."/>
            <person name="Kosugi Y."/>
            <person name="Izuno A."/>
            <person name="Isagi Y."/>
            <person name="Lee S.L."/>
            <person name="Shimizu K.K."/>
        </authorList>
    </citation>
    <scope>NUCLEOTIDE SEQUENCE [LARGE SCALE GENOMIC DNA]</scope>
    <source>
        <strain evidence="2">214</strain>
    </source>
</reference>
<dbReference type="Proteomes" id="UP001054252">
    <property type="component" value="Unassembled WGS sequence"/>
</dbReference>
<name>A0AAV5L994_9ROSI</name>
<evidence type="ECO:0000313" key="3">
    <source>
        <dbReference type="Proteomes" id="UP001054252"/>
    </source>
</evidence>
<feature type="compositionally biased region" description="Basic and acidic residues" evidence="1">
    <location>
        <begin position="32"/>
        <end position="42"/>
    </location>
</feature>
<gene>
    <name evidence="2" type="ORF">SLEP1_g42150</name>
</gene>
<sequence length="42" mass="4665">MTCIHPDFTRPPVEPRSLTAPTNLGSKARNKTSKESVLKEKV</sequence>
<proteinExistence type="predicted"/>
<feature type="region of interest" description="Disordered" evidence="1">
    <location>
        <begin position="1"/>
        <end position="42"/>
    </location>
</feature>
<dbReference type="EMBL" id="BPVZ01000102">
    <property type="protein sequence ID" value="GKV33674.1"/>
    <property type="molecule type" value="Genomic_DNA"/>
</dbReference>
<evidence type="ECO:0000256" key="1">
    <source>
        <dbReference type="SAM" id="MobiDB-lite"/>
    </source>
</evidence>
<organism evidence="2 3">
    <name type="scientific">Rubroshorea leprosula</name>
    <dbReference type="NCBI Taxonomy" id="152421"/>
    <lineage>
        <taxon>Eukaryota</taxon>
        <taxon>Viridiplantae</taxon>
        <taxon>Streptophyta</taxon>
        <taxon>Embryophyta</taxon>
        <taxon>Tracheophyta</taxon>
        <taxon>Spermatophyta</taxon>
        <taxon>Magnoliopsida</taxon>
        <taxon>eudicotyledons</taxon>
        <taxon>Gunneridae</taxon>
        <taxon>Pentapetalae</taxon>
        <taxon>rosids</taxon>
        <taxon>malvids</taxon>
        <taxon>Malvales</taxon>
        <taxon>Dipterocarpaceae</taxon>
        <taxon>Rubroshorea</taxon>
    </lineage>
</organism>
<evidence type="ECO:0000313" key="2">
    <source>
        <dbReference type="EMBL" id="GKV33674.1"/>
    </source>
</evidence>
<dbReference type="AlphaFoldDB" id="A0AAV5L994"/>
<comment type="caution">
    <text evidence="2">The sequence shown here is derived from an EMBL/GenBank/DDBJ whole genome shotgun (WGS) entry which is preliminary data.</text>
</comment>
<accession>A0AAV5L994</accession>
<keyword evidence="3" id="KW-1185">Reference proteome</keyword>
<protein>
    <submittedName>
        <fullName evidence="2">Uncharacterized protein</fullName>
    </submittedName>
</protein>